<dbReference type="PATRIC" id="fig|69.6.peg.3214"/>
<dbReference type="STRING" id="69.GLE_3261"/>
<accession>A0A0S2DJZ2</accession>
<organism evidence="1 2">
    <name type="scientific">Lysobacter enzymogenes</name>
    <dbReference type="NCBI Taxonomy" id="69"/>
    <lineage>
        <taxon>Bacteria</taxon>
        <taxon>Pseudomonadati</taxon>
        <taxon>Pseudomonadota</taxon>
        <taxon>Gammaproteobacteria</taxon>
        <taxon>Lysobacterales</taxon>
        <taxon>Lysobacteraceae</taxon>
        <taxon>Lysobacter</taxon>
    </lineage>
</organism>
<dbReference type="KEGG" id="lez:GLE_3261"/>
<dbReference type="AlphaFoldDB" id="A0A0S2DJZ2"/>
<sequence length="46" mass="5315">MSWQKARSASTDRAFAKRFAPFVFGNYLIKKNISRGRESVTEAVEY</sequence>
<protein>
    <submittedName>
        <fullName evidence="1">Uncharacterized protein</fullName>
    </submittedName>
</protein>
<dbReference type="Proteomes" id="UP000061569">
    <property type="component" value="Chromosome"/>
</dbReference>
<reference evidence="1 2" key="1">
    <citation type="submission" date="2015-11" db="EMBL/GenBank/DDBJ databases">
        <title>Genome sequences of Lysobacter enzymogenes strain C3 and Lysobacter antibioticus ATCC 29479.</title>
        <authorList>
            <person name="Kobayashi D.Y."/>
        </authorList>
    </citation>
    <scope>NUCLEOTIDE SEQUENCE [LARGE SCALE GENOMIC DNA]</scope>
    <source>
        <strain evidence="1 2">C3</strain>
    </source>
</reference>
<proteinExistence type="predicted"/>
<dbReference type="EMBL" id="CP013140">
    <property type="protein sequence ID" value="ALN58607.1"/>
    <property type="molecule type" value="Genomic_DNA"/>
</dbReference>
<name>A0A0S2DJZ2_LYSEN</name>
<gene>
    <name evidence="1" type="ORF">GLE_3261</name>
</gene>
<evidence type="ECO:0000313" key="2">
    <source>
        <dbReference type="Proteomes" id="UP000061569"/>
    </source>
</evidence>
<evidence type="ECO:0000313" key="1">
    <source>
        <dbReference type="EMBL" id="ALN58607.1"/>
    </source>
</evidence>